<organism evidence="2 3">
    <name type="scientific">Salinisphaera shabanensis E1L3A</name>
    <dbReference type="NCBI Taxonomy" id="1033802"/>
    <lineage>
        <taxon>Bacteria</taxon>
        <taxon>Pseudomonadati</taxon>
        <taxon>Pseudomonadota</taxon>
        <taxon>Gammaproteobacteria</taxon>
        <taxon>Salinisphaerales</taxon>
        <taxon>Salinisphaeraceae</taxon>
        <taxon>Salinisphaera</taxon>
    </lineage>
</organism>
<name>F7Q851_9GAMM</name>
<evidence type="ECO:0000259" key="1">
    <source>
        <dbReference type="Pfam" id="PF12146"/>
    </source>
</evidence>
<dbReference type="SUPFAM" id="SSF53474">
    <property type="entry name" value="alpha/beta-Hydrolases"/>
    <property type="match status" value="1"/>
</dbReference>
<dbReference type="STRING" id="1033802.SSPSH_001900"/>
<keyword evidence="3" id="KW-1185">Reference proteome</keyword>
<dbReference type="EC" id="2.3.1.-" evidence="2"/>
<dbReference type="OrthoDB" id="5758827at2"/>
<sequence>MAKSRDTTPLGITEHTLAAADDGYCKLTAVHAQGVTTIAPTVLVSGMFTGRRFWLSDKQVGMAAYLARRGYPAFIVQRRGLSDSPRCAARAGLIDHVKYDLPAVQRQVSERYAQPAFWIGHSFGGVMSAIACARYLETQSIAGLVLFASQFEVGKRMLDWPANRITRGLAWLLGYFPARAAGLGPENEPTAALMDATHWVETGRRQAYLRDMLRGITQPALAVSGAADRVDPSAGCERFISHFSSIDKHFERAGTANGYSVDFDHPGIVVSKPAQTEVWPFVADWLDSRAAARRA</sequence>
<dbReference type="Proteomes" id="UP000006242">
    <property type="component" value="Unassembled WGS sequence"/>
</dbReference>
<dbReference type="RefSeq" id="WP_006912631.1">
    <property type="nucleotide sequence ID" value="NZ_AFNV02000012.1"/>
</dbReference>
<dbReference type="InterPro" id="IPR029058">
    <property type="entry name" value="AB_hydrolase_fold"/>
</dbReference>
<proteinExistence type="predicted"/>
<protein>
    <submittedName>
        <fullName evidence="2">EstX protein</fullName>
        <ecNumber evidence="2">2.3.1.-</ecNumber>
    </submittedName>
</protein>
<gene>
    <name evidence="2" type="primary">estX</name>
    <name evidence="2" type="ORF">SSPSH_001900</name>
</gene>
<dbReference type="Gene3D" id="3.40.50.1820">
    <property type="entry name" value="alpha/beta hydrolase"/>
    <property type="match status" value="1"/>
</dbReference>
<keyword evidence="2" id="KW-0012">Acyltransferase</keyword>
<evidence type="ECO:0000313" key="2">
    <source>
        <dbReference type="EMBL" id="ERJ19061.1"/>
    </source>
</evidence>
<dbReference type="InterPro" id="IPR022742">
    <property type="entry name" value="Hydrolase_4"/>
</dbReference>
<accession>F7Q851</accession>
<dbReference type="Pfam" id="PF12146">
    <property type="entry name" value="Hydrolase_4"/>
    <property type="match status" value="1"/>
</dbReference>
<comment type="caution">
    <text evidence="2">The sequence shown here is derived from an EMBL/GenBank/DDBJ whole genome shotgun (WGS) entry which is preliminary data.</text>
</comment>
<dbReference type="EMBL" id="AFNV02000012">
    <property type="protein sequence ID" value="ERJ19061.1"/>
    <property type="molecule type" value="Genomic_DNA"/>
</dbReference>
<feature type="domain" description="Serine aminopeptidase S33" evidence="1">
    <location>
        <begin position="62"/>
        <end position="176"/>
    </location>
</feature>
<dbReference type="eggNOG" id="COG0596">
    <property type="taxonomic scope" value="Bacteria"/>
</dbReference>
<reference evidence="2 3" key="1">
    <citation type="journal article" date="2011" name="J. Bacteriol.">
        <title>Genome sequence of Salinisphaera shabanensis, a gammaproteobacterium from the harsh, variable environment of the brine-seawater interface of the Shaban Deep in the Red Sea.</title>
        <authorList>
            <person name="Antunes A."/>
            <person name="Alam I."/>
            <person name="Bajic V.B."/>
            <person name="Stingl U."/>
        </authorList>
    </citation>
    <scope>NUCLEOTIDE SEQUENCE [LARGE SCALE GENOMIC DNA]</scope>
    <source>
        <strain evidence="2 3">E1L3A</strain>
    </source>
</reference>
<keyword evidence="2" id="KW-0808">Transferase</keyword>
<dbReference type="GO" id="GO:0016746">
    <property type="term" value="F:acyltransferase activity"/>
    <property type="evidence" value="ECO:0007669"/>
    <property type="project" value="UniProtKB-KW"/>
</dbReference>
<dbReference type="AlphaFoldDB" id="F7Q851"/>
<reference evidence="2 3" key="2">
    <citation type="journal article" date="2013" name="PLoS ONE">
        <title>INDIGO - INtegrated Data Warehouse of MIcrobial GenOmes with Examples from the Red Sea Extremophiles.</title>
        <authorList>
            <person name="Alam I."/>
            <person name="Antunes A."/>
            <person name="Kamau A.A."/>
            <person name="Ba Alawi W."/>
            <person name="Kalkatawi M."/>
            <person name="Stingl U."/>
            <person name="Bajic V.B."/>
        </authorList>
    </citation>
    <scope>NUCLEOTIDE SEQUENCE [LARGE SCALE GENOMIC DNA]</scope>
    <source>
        <strain evidence="2 3">E1L3A</strain>
    </source>
</reference>
<evidence type="ECO:0000313" key="3">
    <source>
        <dbReference type="Proteomes" id="UP000006242"/>
    </source>
</evidence>